<dbReference type="InterPro" id="IPR011009">
    <property type="entry name" value="Kinase-like_dom_sf"/>
</dbReference>
<comment type="caution">
    <text evidence="4">The sequence shown here is derived from an EMBL/GenBank/DDBJ whole genome shotgun (WGS) entry which is preliminary data.</text>
</comment>
<gene>
    <name evidence="4" type="ORF">MKW98_028281</name>
</gene>
<dbReference type="SUPFAM" id="SSF56112">
    <property type="entry name" value="Protein kinase-like (PK-like)"/>
    <property type="match status" value="1"/>
</dbReference>
<protein>
    <recommendedName>
        <fullName evidence="3">Protein kinase domain-containing protein</fullName>
    </recommendedName>
</protein>
<dbReference type="FunFam" id="1.10.510.10:FF:000530">
    <property type="entry name" value="probable receptor-like protein kinase At5g59700"/>
    <property type="match status" value="1"/>
</dbReference>
<evidence type="ECO:0000259" key="3">
    <source>
        <dbReference type="PROSITE" id="PS50011"/>
    </source>
</evidence>
<dbReference type="GO" id="GO:0004672">
    <property type="term" value="F:protein kinase activity"/>
    <property type="evidence" value="ECO:0007669"/>
    <property type="project" value="InterPro"/>
</dbReference>
<keyword evidence="1" id="KW-0547">Nucleotide-binding</keyword>
<dbReference type="Pfam" id="PF00069">
    <property type="entry name" value="Pkinase"/>
    <property type="match status" value="1"/>
</dbReference>
<evidence type="ECO:0000256" key="2">
    <source>
        <dbReference type="ARBA" id="ARBA00022840"/>
    </source>
</evidence>
<dbReference type="AlphaFoldDB" id="A0AAD4SXJ6"/>
<dbReference type="GO" id="GO:0005524">
    <property type="term" value="F:ATP binding"/>
    <property type="evidence" value="ECO:0007669"/>
    <property type="project" value="UniProtKB-KW"/>
</dbReference>
<keyword evidence="5" id="KW-1185">Reference proteome</keyword>
<keyword evidence="2" id="KW-0067">ATP-binding</keyword>
<feature type="domain" description="Protein kinase" evidence="3">
    <location>
        <begin position="22"/>
        <end position="293"/>
    </location>
</feature>
<dbReference type="PROSITE" id="PS50011">
    <property type="entry name" value="PROTEIN_KINASE_DOM"/>
    <property type="match status" value="1"/>
</dbReference>
<organism evidence="4 5">
    <name type="scientific">Papaver atlanticum</name>
    <dbReference type="NCBI Taxonomy" id="357466"/>
    <lineage>
        <taxon>Eukaryota</taxon>
        <taxon>Viridiplantae</taxon>
        <taxon>Streptophyta</taxon>
        <taxon>Embryophyta</taxon>
        <taxon>Tracheophyta</taxon>
        <taxon>Spermatophyta</taxon>
        <taxon>Magnoliopsida</taxon>
        <taxon>Ranunculales</taxon>
        <taxon>Papaveraceae</taxon>
        <taxon>Papaveroideae</taxon>
        <taxon>Papaver</taxon>
    </lineage>
</organism>
<dbReference type="Proteomes" id="UP001202328">
    <property type="component" value="Unassembled WGS sequence"/>
</dbReference>
<name>A0AAD4SXJ6_9MAGN</name>
<dbReference type="Gene3D" id="3.30.200.20">
    <property type="entry name" value="Phosphorylase Kinase, domain 1"/>
    <property type="match status" value="1"/>
</dbReference>
<proteinExistence type="predicted"/>
<evidence type="ECO:0000313" key="4">
    <source>
        <dbReference type="EMBL" id="KAI3926145.1"/>
    </source>
</evidence>
<dbReference type="PIRSF" id="PIRSF000654">
    <property type="entry name" value="Integrin-linked_kinase"/>
    <property type="match status" value="1"/>
</dbReference>
<accession>A0AAD4SXJ6</accession>
<dbReference type="PANTHER" id="PTHR47989">
    <property type="entry name" value="OS01G0750732 PROTEIN"/>
    <property type="match status" value="1"/>
</dbReference>
<reference evidence="4" key="1">
    <citation type="submission" date="2022-04" db="EMBL/GenBank/DDBJ databases">
        <title>A functionally conserved STORR gene fusion in Papaver species that diverged 16.8 million years ago.</title>
        <authorList>
            <person name="Catania T."/>
        </authorList>
    </citation>
    <scope>NUCLEOTIDE SEQUENCE</scope>
    <source>
        <strain evidence="4">S-188037</strain>
    </source>
</reference>
<evidence type="ECO:0000256" key="1">
    <source>
        <dbReference type="ARBA" id="ARBA00022741"/>
    </source>
</evidence>
<dbReference type="Gene3D" id="1.10.510.10">
    <property type="entry name" value="Transferase(Phosphotransferase) domain 1"/>
    <property type="match status" value="1"/>
</dbReference>
<dbReference type="PANTHER" id="PTHR47989:SF4">
    <property type="entry name" value="PROTEIN KINASE DOMAIN-CONTAINING PROTEIN"/>
    <property type="match status" value="1"/>
</dbReference>
<dbReference type="InterPro" id="IPR000719">
    <property type="entry name" value="Prot_kinase_dom"/>
</dbReference>
<dbReference type="EMBL" id="JAJJMB010008071">
    <property type="protein sequence ID" value="KAI3926145.1"/>
    <property type="molecule type" value="Genomic_DNA"/>
</dbReference>
<dbReference type="SMART" id="SM00220">
    <property type="entry name" value="S_TKc"/>
    <property type="match status" value="1"/>
</dbReference>
<evidence type="ECO:0000313" key="5">
    <source>
        <dbReference type="Proteomes" id="UP001202328"/>
    </source>
</evidence>
<sequence>MAAWSGLYRFSKQEILNAIHFSSHKVCLGTGSAGRVYKAVLPSGQIVAIKHIYKSNTSDTFTREVEGLSRIRHPNLVCLFGCCEEDGEQYLVYEFCSNGNLAQHLLKRNTDLTWDRRVKILRDCAIALKFLHNNPYGCTVHRDIKLTNILLTDTMDPKLSDFGLARMLGMEESKVFTDVRGTLGYMDPEYMSNAKLTSASDVYSFGIVILQILSGRKVIELDIDARDQLTRKAKDVIMAKRPATEFEDPRLNGELDVKDFRSILHIAVLCVANKSNGRPTIDNVLQEIDEAWKNTRTFKVRVVLV</sequence>